<feature type="compositionally biased region" description="Basic and acidic residues" evidence="1">
    <location>
        <begin position="140"/>
        <end position="149"/>
    </location>
</feature>
<proteinExistence type="predicted"/>
<reference evidence="2 3" key="1">
    <citation type="journal article" date="2016" name="PLoS ONE">
        <title>Sequence Assembly of Yarrowia lipolytica Strain W29/CLIB89 Shows Transposable Element Diversity.</title>
        <authorList>
            <person name="Magnan C."/>
            <person name="Yu J."/>
            <person name="Chang I."/>
            <person name="Jahn E."/>
            <person name="Kanomata Y."/>
            <person name="Wu J."/>
            <person name="Zeller M."/>
            <person name="Oakes M."/>
            <person name="Baldi P."/>
            <person name="Sandmeyer S."/>
        </authorList>
    </citation>
    <scope>NUCLEOTIDE SEQUENCE [LARGE SCALE GENOMIC DNA]</scope>
    <source>
        <strain evidence="3">CLIB89(W29)</strain>
    </source>
</reference>
<sequence>MSFLYGCKHHQHLSHVYRCHITHTRCRMRRLRLGTWRQYRRHTTLIFIAPSAKVIWVDRDGGGGRCANLWLILVWETARIRAGLLTPFVTPKNSFPARHTYVSGLWRELPRHRYLVQKTSSDDSALQETALPKISKQPPRPREGGGDKKVVCRSLADKRCTKKQKKK</sequence>
<feature type="region of interest" description="Disordered" evidence="1">
    <location>
        <begin position="120"/>
        <end position="149"/>
    </location>
</feature>
<evidence type="ECO:0000313" key="2">
    <source>
        <dbReference type="EMBL" id="AOW05937.1"/>
    </source>
</evidence>
<evidence type="ECO:0000313" key="3">
    <source>
        <dbReference type="Proteomes" id="UP000182444"/>
    </source>
</evidence>
<dbReference type="EMBL" id="CP017557">
    <property type="protein sequence ID" value="AOW05937.1"/>
    <property type="molecule type" value="Genomic_DNA"/>
</dbReference>
<dbReference type="RefSeq" id="XP_068139227.1">
    <property type="nucleotide sequence ID" value="XM_068283126.1"/>
</dbReference>
<evidence type="ECO:0000256" key="1">
    <source>
        <dbReference type="SAM" id="MobiDB-lite"/>
    </source>
</evidence>
<gene>
    <name evidence="2" type="ORF">YALI1_E29792g</name>
</gene>
<dbReference type="Proteomes" id="UP000182444">
    <property type="component" value="Chromosome 1E"/>
</dbReference>
<dbReference type="GeneID" id="94583727"/>
<dbReference type="AlphaFoldDB" id="A0A1D8NJY0"/>
<protein>
    <submittedName>
        <fullName evidence="2">Uncharacterized protein</fullName>
    </submittedName>
</protein>
<organism evidence="2 3">
    <name type="scientific">Yarrowia lipolytica</name>
    <name type="common">Candida lipolytica</name>
    <dbReference type="NCBI Taxonomy" id="4952"/>
    <lineage>
        <taxon>Eukaryota</taxon>
        <taxon>Fungi</taxon>
        <taxon>Dikarya</taxon>
        <taxon>Ascomycota</taxon>
        <taxon>Saccharomycotina</taxon>
        <taxon>Dipodascomycetes</taxon>
        <taxon>Dipodascales</taxon>
        <taxon>Dipodascales incertae sedis</taxon>
        <taxon>Yarrowia</taxon>
    </lineage>
</organism>
<accession>A0A1D8NJY0</accession>
<dbReference type="VEuPathDB" id="FungiDB:YALI1_E29792g"/>
<name>A0A1D8NJY0_YARLL</name>